<gene>
    <name evidence="7" type="ORF">UPYG_G00126860</name>
</gene>
<dbReference type="GO" id="GO:0016020">
    <property type="term" value="C:membrane"/>
    <property type="evidence" value="ECO:0007669"/>
    <property type="project" value="UniProtKB-SubCell"/>
</dbReference>
<evidence type="ECO:0000256" key="1">
    <source>
        <dbReference type="ARBA" id="ARBA00004141"/>
    </source>
</evidence>
<keyword evidence="5 6" id="KW-0472">Membrane</keyword>
<proteinExistence type="inferred from homology"/>
<dbReference type="GO" id="GO:0015693">
    <property type="term" value="P:magnesium ion transport"/>
    <property type="evidence" value="ECO:0007669"/>
    <property type="project" value="UniProtKB-ARBA"/>
</dbReference>
<feature type="transmembrane region" description="Helical" evidence="6">
    <location>
        <begin position="112"/>
        <end position="134"/>
    </location>
</feature>
<feature type="transmembrane region" description="Helical" evidence="6">
    <location>
        <begin position="334"/>
        <end position="354"/>
    </location>
</feature>
<dbReference type="InterPro" id="IPR037185">
    <property type="entry name" value="EmrE-like"/>
</dbReference>
<feature type="transmembrane region" description="Helical" evidence="6">
    <location>
        <begin position="140"/>
        <end position="159"/>
    </location>
</feature>
<feature type="transmembrane region" description="Helical" evidence="6">
    <location>
        <begin position="233"/>
        <end position="251"/>
    </location>
</feature>
<keyword evidence="3 6" id="KW-0812">Transmembrane</keyword>
<dbReference type="Pfam" id="PF05653">
    <property type="entry name" value="Mg_trans_NIPA"/>
    <property type="match status" value="1"/>
</dbReference>
<feature type="transmembrane region" description="Helical" evidence="6">
    <location>
        <begin position="205"/>
        <end position="224"/>
    </location>
</feature>
<evidence type="ECO:0000313" key="8">
    <source>
        <dbReference type="Proteomes" id="UP001557470"/>
    </source>
</evidence>
<feature type="transmembrane region" description="Helical" evidence="6">
    <location>
        <begin position="166"/>
        <end position="185"/>
    </location>
</feature>
<keyword evidence="4 6" id="KW-1133">Transmembrane helix</keyword>
<evidence type="ECO:0000256" key="2">
    <source>
        <dbReference type="ARBA" id="ARBA00007230"/>
    </source>
</evidence>
<organism evidence="7 8">
    <name type="scientific">Umbra pygmaea</name>
    <name type="common">Eastern mudminnow</name>
    <dbReference type="NCBI Taxonomy" id="75934"/>
    <lineage>
        <taxon>Eukaryota</taxon>
        <taxon>Metazoa</taxon>
        <taxon>Chordata</taxon>
        <taxon>Craniata</taxon>
        <taxon>Vertebrata</taxon>
        <taxon>Euteleostomi</taxon>
        <taxon>Actinopterygii</taxon>
        <taxon>Neopterygii</taxon>
        <taxon>Teleostei</taxon>
        <taxon>Protacanthopterygii</taxon>
        <taxon>Esociformes</taxon>
        <taxon>Umbridae</taxon>
        <taxon>Umbra</taxon>
    </lineage>
</organism>
<dbReference type="Gene3D" id="1.10.3730.20">
    <property type="match status" value="1"/>
</dbReference>
<dbReference type="EMBL" id="JAGEUA010000003">
    <property type="protein sequence ID" value="KAL0994763.1"/>
    <property type="molecule type" value="Genomic_DNA"/>
</dbReference>
<dbReference type="AlphaFoldDB" id="A0ABD0X692"/>
<dbReference type="SUPFAM" id="SSF103481">
    <property type="entry name" value="Multidrug resistance efflux transporter EmrE"/>
    <property type="match status" value="1"/>
</dbReference>
<evidence type="ECO:0000256" key="4">
    <source>
        <dbReference type="ARBA" id="ARBA00022989"/>
    </source>
</evidence>
<evidence type="ECO:0008006" key="9">
    <source>
        <dbReference type="Google" id="ProtNLM"/>
    </source>
</evidence>
<dbReference type="InterPro" id="IPR008521">
    <property type="entry name" value="Mg_trans_NIPA"/>
</dbReference>
<keyword evidence="8" id="KW-1185">Reference proteome</keyword>
<dbReference type="PANTHER" id="PTHR12570">
    <property type="match status" value="1"/>
</dbReference>
<evidence type="ECO:0000256" key="3">
    <source>
        <dbReference type="ARBA" id="ARBA00022692"/>
    </source>
</evidence>
<feature type="transmembrane region" description="Helical" evidence="6">
    <location>
        <begin position="63"/>
        <end position="85"/>
    </location>
</feature>
<dbReference type="PANTHER" id="PTHR12570:SF7">
    <property type="entry name" value="MAGNESIUM TRANSPORTER NIPA4"/>
    <property type="match status" value="1"/>
</dbReference>
<reference evidence="7 8" key="1">
    <citation type="submission" date="2024-06" db="EMBL/GenBank/DDBJ databases">
        <authorList>
            <person name="Pan Q."/>
            <person name="Wen M."/>
            <person name="Jouanno E."/>
            <person name="Zahm M."/>
            <person name="Klopp C."/>
            <person name="Cabau C."/>
            <person name="Louis A."/>
            <person name="Berthelot C."/>
            <person name="Parey E."/>
            <person name="Roest Crollius H."/>
            <person name="Montfort J."/>
            <person name="Robinson-Rechavi M."/>
            <person name="Bouchez O."/>
            <person name="Lampietro C."/>
            <person name="Lopez Roques C."/>
            <person name="Donnadieu C."/>
            <person name="Postlethwait J."/>
            <person name="Bobe J."/>
            <person name="Verreycken H."/>
            <person name="Guiguen Y."/>
        </authorList>
    </citation>
    <scope>NUCLEOTIDE SEQUENCE [LARGE SCALE GENOMIC DNA]</scope>
    <source>
        <strain evidence="7">Up_M1</strain>
        <tissue evidence="7">Testis</tissue>
    </source>
</reference>
<accession>A0ABD0X692</accession>
<comment type="caution">
    <text evidence="7">The sequence shown here is derived from an EMBL/GenBank/DDBJ whole genome shotgun (WGS) entry which is preliminary data.</text>
</comment>
<feature type="transmembrane region" description="Helical" evidence="6">
    <location>
        <begin position="302"/>
        <end position="322"/>
    </location>
</feature>
<name>A0ABD0X692_UMBPY</name>
<comment type="similarity">
    <text evidence="2">Belongs to the NIPA family.</text>
</comment>
<evidence type="ECO:0000256" key="5">
    <source>
        <dbReference type="ARBA" id="ARBA00023136"/>
    </source>
</evidence>
<sequence length="403" mass="43601">MQDVHLSEDSCRNGSIIRLLCPFENAVCIINGKTGISNMSFADNNNNVTEAGLSAVGNKWSSYNFWIGLSLAVMSAFLIGGSVMLKKKALCRLACNGHTRAGDGGHGYLKDWLWWGGLLTMGIGEVANFAAYMFAPATVVTPLGALSVLISALLSSYLLGETLNLLGKLGCVLSLLGSTLMVIHAPEEEGVTSLQQMTEKLLDPGFLAFASILLAACLLLIFYFSPRVGHTNILVYICICSLLGAFTVSSVKGLGLAIRTMPSDPTVVRHPLTWILLAVLVGSIIIQVNYLNKSLDTFNTLLVYPIYYVCFTTVVLTTSIILFKEWGSMSGVDVVGTVGGFLVIVLGVALLHLFKDIHVTLEGLTSHLCQPLQDQREDKHILVENMESLPPMREEGPRVFIIS</sequence>
<evidence type="ECO:0000313" key="7">
    <source>
        <dbReference type="EMBL" id="KAL0994763.1"/>
    </source>
</evidence>
<evidence type="ECO:0000256" key="6">
    <source>
        <dbReference type="SAM" id="Phobius"/>
    </source>
</evidence>
<comment type="subcellular location">
    <subcellularLocation>
        <location evidence="1">Membrane</location>
        <topology evidence="1">Multi-pass membrane protein</topology>
    </subcellularLocation>
</comment>
<dbReference type="Proteomes" id="UP001557470">
    <property type="component" value="Unassembled WGS sequence"/>
</dbReference>
<feature type="transmembrane region" description="Helical" evidence="6">
    <location>
        <begin position="271"/>
        <end position="290"/>
    </location>
</feature>
<protein>
    <recommendedName>
        <fullName evidence="9">Magnesium transporter NIPA2</fullName>
    </recommendedName>
</protein>